<sequence>MNRTVARLIRAVVAGFLIAIGVGLGAFNAWWVALAIGVPLIFTGMALIPRPSRISELDEFRRGSTSGAVPIEVEAITRSSLAAGELQPTMLTATLRPADDTAYRARWITSMSRGHFTSLVDRPFSTVPPEMLPPRADRDTPEFGDQPGRWALVYPATTLIAAVALLFGVSGSVWHIDASFPSVANNLGIGDESDPAAATADLTARIGDVLDEIAGLGPTASDNILSITLDEDDTSRAEVYDPATGQAISLWKYGGRGWEEPRRAETTKRRLDTFRAAEIAGTDVSTMGQTMQARLGTAGQGLVLTDMAVTRPVRGQPVLLVGGFGENGISDVEIQGRPDGTVAEFFDPGDFDTSFRLARSALDAANLSAARSNLRRFEIRGTKDNTPTMFAGQIQNSGGVLMEFTEPGRSGTLTVVPGAFPALSEYAGGSDGSFSFDAVSPDVFESVRTQAMARGSIEPFDRNAIDIQMTSIFQRDGRPVIQVELARESASAGTYSADGKFLKQGNF</sequence>
<keyword evidence="1" id="KW-1133">Transmembrane helix</keyword>
<evidence type="ECO:0000313" key="3">
    <source>
        <dbReference type="Proteomes" id="UP000271469"/>
    </source>
</evidence>
<reference evidence="2 3" key="1">
    <citation type="submission" date="2018-11" db="EMBL/GenBank/DDBJ databases">
        <title>Gordonia insulae sp. nov., isolated from an island soil.</title>
        <authorList>
            <person name="Kim Y.S."/>
            <person name="Kim S.B."/>
        </authorList>
    </citation>
    <scope>NUCLEOTIDE SEQUENCE [LARGE SCALE GENOMIC DNA]</scope>
    <source>
        <strain evidence="2 3">MMS17-SY073</strain>
    </source>
</reference>
<proteinExistence type="predicted"/>
<gene>
    <name evidence="2" type="ORF">D7316_01259</name>
</gene>
<dbReference type="KEGG" id="gom:D7316_01259"/>
<evidence type="ECO:0000313" key="2">
    <source>
        <dbReference type="EMBL" id="AZG44673.1"/>
    </source>
</evidence>
<dbReference type="OrthoDB" id="4503394at2"/>
<keyword evidence="3" id="KW-1185">Reference proteome</keyword>
<dbReference type="RefSeq" id="WP_124707496.1">
    <property type="nucleotide sequence ID" value="NZ_CP033972.1"/>
</dbReference>
<dbReference type="EMBL" id="CP033972">
    <property type="protein sequence ID" value="AZG44673.1"/>
    <property type="molecule type" value="Genomic_DNA"/>
</dbReference>
<keyword evidence="1" id="KW-0812">Transmembrane</keyword>
<evidence type="ECO:0000256" key="1">
    <source>
        <dbReference type="SAM" id="Phobius"/>
    </source>
</evidence>
<accession>A0A3G8JI33</accession>
<name>A0A3G8JI33_9ACTN</name>
<protein>
    <submittedName>
        <fullName evidence="2">Uncharacterized protein</fullName>
    </submittedName>
</protein>
<organism evidence="2 3">
    <name type="scientific">Gordonia insulae</name>
    <dbReference type="NCBI Taxonomy" id="2420509"/>
    <lineage>
        <taxon>Bacteria</taxon>
        <taxon>Bacillati</taxon>
        <taxon>Actinomycetota</taxon>
        <taxon>Actinomycetes</taxon>
        <taxon>Mycobacteriales</taxon>
        <taxon>Gordoniaceae</taxon>
        <taxon>Gordonia</taxon>
    </lineage>
</organism>
<dbReference type="AlphaFoldDB" id="A0A3G8JI33"/>
<keyword evidence="1" id="KW-0472">Membrane</keyword>
<feature type="transmembrane region" description="Helical" evidence="1">
    <location>
        <begin position="7"/>
        <end position="24"/>
    </location>
</feature>
<dbReference type="Proteomes" id="UP000271469">
    <property type="component" value="Chromosome"/>
</dbReference>